<gene>
    <name evidence="1" type="ORF">UFOVP286_46</name>
</gene>
<sequence>MASYDQKTSLKALKALNIASIATNTTTAGSSIDTKGFESLTLFFELGARTDGTFLPLVQDSDDNSTFVDVVDTFLIGTEAEALLNTANTVKSIGYVGKKRYVKASIVSSAVTSGATASATAILANAAKRPVA</sequence>
<organism evidence="1">
    <name type="scientific">uncultured Caudovirales phage</name>
    <dbReference type="NCBI Taxonomy" id="2100421"/>
    <lineage>
        <taxon>Viruses</taxon>
        <taxon>Duplodnaviria</taxon>
        <taxon>Heunggongvirae</taxon>
        <taxon>Uroviricota</taxon>
        <taxon>Caudoviricetes</taxon>
        <taxon>Peduoviridae</taxon>
        <taxon>Maltschvirus</taxon>
        <taxon>Maltschvirus maltsch</taxon>
    </lineage>
</organism>
<dbReference type="EMBL" id="LR796304">
    <property type="protein sequence ID" value="CAB4135767.1"/>
    <property type="molecule type" value="Genomic_DNA"/>
</dbReference>
<name>A0A6J5LRU0_9CAUD</name>
<evidence type="ECO:0000313" key="1">
    <source>
        <dbReference type="EMBL" id="CAB4135767.1"/>
    </source>
</evidence>
<proteinExistence type="predicted"/>
<reference evidence="1" key="1">
    <citation type="submission" date="2020-04" db="EMBL/GenBank/DDBJ databases">
        <authorList>
            <person name="Chiriac C."/>
            <person name="Salcher M."/>
            <person name="Ghai R."/>
            <person name="Kavagutti S V."/>
        </authorList>
    </citation>
    <scope>NUCLEOTIDE SEQUENCE</scope>
</reference>
<accession>A0A6J5LRU0</accession>
<protein>
    <submittedName>
        <fullName evidence="1">Uncharacterized protein</fullName>
    </submittedName>
</protein>